<organism evidence="17 18">
    <name type="scientific">Streptomyces termitum</name>
    <dbReference type="NCBI Taxonomy" id="67368"/>
    <lineage>
        <taxon>Bacteria</taxon>
        <taxon>Bacillati</taxon>
        <taxon>Actinomycetota</taxon>
        <taxon>Actinomycetes</taxon>
        <taxon>Kitasatosporales</taxon>
        <taxon>Streptomycetaceae</taxon>
        <taxon>Streptomyces</taxon>
    </lineage>
</organism>
<evidence type="ECO:0000256" key="13">
    <source>
        <dbReference type="ARBA" id="ARBA00049518"/>
    </source>
</evidence>
<keyword evidence="7" id="KW-0349">Heme</keyword>
<dbReference type="EMBL" id="BMUL01000021">
    <property type="protein sequence ID" value="GHB06914.1"/>
    <property type="molecule type" value="Genomic_DNA"/>
</dbReference>
<feature type="domain" description="Nitrite/Sulfite reductase ferredoxin-like" evidence="16">
    <location>
        <begin position="101"/>
        <end position="164"/>
    </location>
</feature>
<keyword evidence="12" id="KW-0411">Iron-sulfur</keyword>
<feature type="compositionally biased region" description="Low complexity" evidence="14">
    <location>
        <begin position="1"/>
        <end position="12"/>
    </location>
</feature>
<proteinExistence type="inferred from homology"/>
<protein>
    <recommendedName>
        <fullName evidence="5">assimilatory sulfite reductase (ferredoxin)</fullName>
        <ecNumber evidence="5">1.8.7.1</ecNumber>
    </recommendedName>
</protein>
<comment type="caution">
    <text evidence="17">The sequence shown here is derived from an EMBL/GenBank/DDBJ whole genome shotgun (WGS) entry which is preliminary data.</text>
</comment>
<evidence type="ECO:0000259" key="16">
    <source>
        <dbReference type="Pfam" id="PF03460"/>
    </source>
</evidence>
<evidence type="ECO:0000313" key="17">
    <source>
        <dbReference type="EMBL" id="GHB06914.1"/>
    </source>
</evidence>
<feature type="domain" description="Nitrite/sulphite reductase 4Fe-4S" evidence="15">
    <location>
        <begin position="172"/>
        <end position="328"/>
    </location>
</feature>
<reference evidence="17" key="1">
    <citation type="journal article" date="2014" name="Int. J. Syst. Evol. Microbiol.">
        <title>Complete genome sequence of Corynebacterium casei LMG S-19264T (=DSM 44701T), isolated from a smear-ripened cheese.</title>
        <authorList>
            <consortium name="US DOE Joint Genome Institute (JGI-PGF)"/>
            <person name="Walter F."/>
            <person name="Albersmeier A."/>
            <person name="Kalinowski J."/>
            <person name="Ruckert C."/>
        </authorList>
    </citation>
    <scope>NUCLEOTIDE SEQUENCE</scope>
    <source>
        <strain evidence="17">JCM 4518</strain>
    </source>
</reference>
<evidence type="ECO:0000256" key="6">
    <source>
        <dbReference type="ARBA" id="ARBA00022485"/>
    </source>
</evidence>
<dbReference type="GO" id="GO:0046872">
    <property type="term" value="F:metal ion binding"/>
    <property type="evidence" value="ECO:0007669"/>
    <property type="project" value="UniProtKB-KW"/>
</dbReference>
<dbReference type="FunFam" id="3.90.480.20:FF:000002">
    <property type="entry name" value="Sulfite reductase"/>
    <property type="match status" value="1"/>
</dbReference>
<evidence type="ECO:0000256" key="3">
    <source>
        <dbReference type="ARBA" id="ARBA00003247"/>
    </source>
</evidence>
<dbReference type="PANTHER" id="PTHR32439:SF0">
    <property type="entry name" value="FERREDOXIN--NITRITE REDUCTASE, CHLOROPLASTIC"/>
    <property type="match status" value="1"/>
</dbReference>
<comment type="catalytic activity">
    <reaction evidence="13">
        <text>hydrogen sulfide + 6 oxidized [2Fe-2S]-[ferredoxin] + 3 H2O = sulfite + 6 reduced [2Fe-2S]-[ferredoxin] + 7 H(+)</text>
        <dbReference type="Rhea" id="RHEA:23132"/>
        <dbReference type="Rhea" id="RHEA-COMP:10000"/>
        <dbReference type="Rhea" id="RHEA-COMP:10001"/>
        <dbReference type="ChEBI" id="CHEBI:15377"/>
        <dbReference type="ChEBI" id="CHEBI:15378"/>
        <dbReference type="ChEBI" id="CHEBI:17359"/>
        <dbReference type="ChEBI" id="CHEBI:29919"/>
        <dbReference type="ChEBI" id="CHEBI:33737"/>
        <dbReference type="ChEBI" id="CHEBI:33738"/>
        <dbReference type="EC" id="1.8.7.1"/>
    </reaction>
</comment>
<reference evidence="17" key="2">
    <citation type="submission" date="2020-09" db="EMBL/GenBank/DDBJ databases">
        <authorList>
            <person name="Sun Q."/>
            <person name="Ohkuma M."/>
        </authorList>
    </citation>
    <scope>NUCLEOTIDE SEQUENCE</scope>
    <source>
        <strain evidence="17">JCM 4518</strain>
    </source>
</reference>
<dbReference type="InterPro" id="IPR045854">
    <property type="entry name" value="NO2/SO3_Rdtase_4Fe4S_sf"/>
</dbReference>
<feature type="domain" description="Nitrite/Sulfite reductase ferredoxin-like" evidence="16">
    <location>
        <begin position="349"/>
        <end position="414"/>
    </location>
</feature>
<dbReference type="PROSITE" id="PS00365">
    <property type="entry name" value="NIR_SIR"/>
    <property type="match status" value="1"/>
</dbReference>
<dbReference type="SUPFAM" id="SSF56014">
    <property type="entry name" value="Nitrite and sulphite reductase 4Fe-4S domain-like"/>
    <property type="match status" value="2"/>
</dbReference>
<comment type="function">
    <text evidence="3">Catalyzes the reduction of sulfite to sulfide, a step in the biosynthesis of sulfur-containing amino acids and cofactors.</text>
</comment>
<dbReference type="Gene3D" id="3.30.413.10">
    <property type="entry name" value="Sulfite Reductase Hemoprotein, domain 1"/>
    <property type="match status" value="2"/>
</dbReference>
<evidence type="ECO:0000256" key="12">
    <source>
        <dbReference type="ARBA" id="ARBA00023014"/>
    </source>
</evidence>
<feature type="region of interest" description="Disordered" evidence="14">
    <location>
        <begin position="1"/>
        <end position="43"/>
    </location>
</feature>
<comment type="cofactor">
    <cofactor evidence="1">
        <name>siroheme</name>
        <dbReference type="ChEBI" id="CHEBI:60052"/>
    </cofactor>
</comment>
<comment type="similarity">
    <text evidence="4">Belongs to the nitrite and sulfite reductase 4Fe-4S domain family.</text>
</comment>
<gene>
    <name evidence="17" type="ORF">GCM10010305_57710</name>
</gene>
<dbReference type="RefSeq" id="WP_189982743.1">
    <property type="nucleotide sequence ID" value="NZ_BMUL01000021.1"/>
</dbReference>
<dbReference type="FunFam" id="3.30.413.10:FF:000013">
    <property type="entry name" value="Sulfite reductase [ferredoxin]"/>
    <property type="match status" value="1"/>
</dbReference>
<dbReference type="InterPro" id="IPR051329">
    <property type="entry name" value="NIR_SIR_4Fe-4S"/>
</dbReference>
<dbReference type="InterPro" id="IPR005117">
    <property type="entry name" value="NiRdtase/SiRdtase_haem-b_fer"/>
</dbReference>
<dbReference type="SUPFAM" id="SSF55124">
    <property type="entry name" value="Nitrite/Sulfite reductase N-terminal domain-like"/>
    <property type="match status" value="2"/>
</dbReference>
<dbReference type="FunFam" id="3.30.413.10:FF:000009">
    <property type="entry name" value="Sulfite reductase [ferredoxin]"/>
    <property type="match status" value="1"/>
</dbReference>
<dbReference type="InterPro" id="IPR036136">
    <property type="entry name" value="Nit/Sulf_reduc_fer-like_dom_sf"/>
</dbReference>
<dbReference type="AlphaFoldDB" id="A0A918WDX5"/>
<evidence type="ECO:0000313" key="18">
    <source>
        <dbReference type="Proteomes" id="UP000644020"/>
    </source>
</evidence>
<feature type="domain" description="Nitrite/sulphite reductase 4Fe-4S" evidence="15">
    <location>
        <begin position="426"/>
        <end position="562"/>
    </location>
</feature>
<dbReference type="Pfam" id="PF01077">
    <property type="entry name" value="NIR_SIR"/>
    <property type="match status" value="2"/>
</dbReference>
<sequence>MAATPENPTPAAARRKAGRHRGEGQWAAGHFTPLNGNEQFKKDDDGLNVRTRIETIYSQRGFDSIDPNDLRGRMRWWGLYTQRRQGLDGTKTGVLEPEELDDEFFMLRVRIDGGRLTTRQLRVIGEISEEFARGTADITDRQNVQYHWIRIEDVPEIWNRLEAVGLSTTEACGDTPRTILGSPVAGIAADEIVDGTPAIEEIHRRIIGNKDFSNLPRKFKTAVSGSPLLDVAHEINDVAFVGVVHPEHGPGFDVWVGGGLSTNPKLGVRLGAWVPVEEVADVHEGVISIFRDYGYRRLRNRARLKFLVADWGPEKFRRILEDEYLERKLVDGPAPQEPAGRWRDHVGVHRQNDGLFYVGFAPRVGRVDGATLTKIAEVAEAHGSGRVRTTAEQKLIVLDVPEAQVESLVAALEALDLRVTPSPFRRGTMACTGIEFCKLAIVETKGRGSSLIDELERRLPDFDEPLTININGCPNACARIQVADIGLKGQLVLDDEGNRVEGYQVHLGGALGLEAGFGRKVRGLKVTATELPDYVERVLTRYHAEREDGERFAAWTARASEESLS</sequence>
<evidence type="ECO:0000256" key="1">
    <source>
        <dbReference type="ARBA" id="ARBA00001929"/>
    </source>
</evidence>
<dbReference type="Proteomes" id="UP000644020">
    <property type="component" value="Unassembled WGS sequence"/>
</dbReference>
<dbReference type="GO" id="GO:0050311">
    <property type="term" value="F:sulfite reductase (ferredoxin) activity"/>
    <property type="evidence" value="ECO:0007669"/>
    <property type="project" value="UniProtKB-EC"/>
</dbReference>
<keyword evidence="9" id="KW-0883">Thioether bond</keyword>
<evidence type="ECO:0000256" key="4">
    <source>
        <dbReference type="ARBA" id="ARBA00010429"/>
    </source>
</evidence>
<evidence type="ECO:0000256" key="5">
    <source>
        <dbReference type="ARBA" id="ARBA00012353"/>
    </source>
</evidence>
<dbReference type="Gene3D" id="3.90.480.20">
    <property type="match status" value="1"/>
</dbReference>
<keyword evidence="6" id="KW-0004">4Fe-4S</keyword>
<evidence type="ECO:0000259" key="15">
    <source>
        <dbReference type="Pfam" id="PF01077"/>
    </source>
</evidence>
<dbReference type="Pfam" id="PF03460">
    <property type="entry name" value="NIR_SIR_ferr"/>
    <property type="match status" value="2"/>
</dbReference>
<keyword evidence="10" id="KW-0560">Oxidoreductase</keyword>
<comment type="cofactor">
    <cofactor evidence="2">
        <name>[4Fe-4S] cluster</name>
        <dbReference type="ChEBI" id="CHEBI:49883"/>
    </cofactor>
</comment>
<dbReference type="PANTHER" id="PTHR32439">
    <property type="entry name" value="FERREDOXIN--NITRITE REDUCTASE, CHLOROPLASTIC"/>
    <property type="match status" value="1"/>
</dbReference>
<evidence type="ECO:0000256" key="9">
    <source>
        <dbReference type="ARBA" id="ARBA00022784"/>
    </source>
</evidence>
<dbReference type="InterPro" id="IPR006066">
    <property type="entry name" value="NO2/SO3_Rdtase_FeS/sirohaem_BS"/>
</dbReference>
<evidence type="ECO:0000256" key="11">
    <source>
        <dbReference type="ARBA" id="ARBA00023004"/>
    </source>
</evidence>
<evidence type="ECO:0000256" key="10">
    <source>
        <dbReference type="ARBA" id="ARBA00023002"/>
    </source>
</evidence>
<accession>A0A918WDX5</accession>
<dbReference type="GO" id="GO:0020037">
    <property type="term" value="F:heme binding"/>
    <property type="evidence" value="ECO:0007669"/>
    <property type="project" value="InterPro"/>
</dbReference>
<dbReference type="EC" id="1.8.7.1" evidence="5"/>
<dbReference type="InterPro" id="IPR006067">
    <property type="entry name" value="NO2/SO3_Rdtase_4Fe4S_dom"/>
</dbReference>
<dbReference type="GO" id="GO:0051539">
    <property type="term" value="F:4 iron, 4 sulfur cluster binding"/>
    <property type="evidence" value="ECO:0007669"/>
    <property type="project" value="UniProtKB-KW"/>
</dbReference>
<evidence type="ECO:0000256" key="2">
    <source>
        <dbReference type="ARBA" id="ARBA00001966"/>
    </source>
</evidence>
<keyword evidence="11" id="KW-0408">Iron</keyword>
<evidence type="ECO:0000256" key="8">
    <source>
        <dbReference type="ARBA" id="ARBA00022723"/>
    </source>
</evidence>
<evidence type="ECO:0000256" key="7">
    <source>
        <dbReference type="ARBA" id="ARBA00022617"/>
    </source>
</evidence>
<evidence type="ECO:0000256" key="14">
    <source>
        <dbReference type="SAM" id="MobiDB-lite"/>
    </source>
</evidence>
<name>A0A918WDX5_9ACTN</name>
<dbReference type="PRINTS" id="PR00397">
    <property type="entry name" value="SIROHAEM"/>
</dbReference>
<keyword evidence="8" id="KW-0479">Metal-binding</keyword>
<keyword evidence="18" id="KW-1185">Reference proteome</keyword>